<dbReference type="InterPro" id="IPR000192">
    <property type="entry name" value="Aminotrans_V_dom"/>
</dbReference>
<dbReference type="Proteomes" id="UP000748308">
    <property type="component" value="Unassembled WGS sequence"/>
</dbReference>
<dbReference type="Gene3D" id="3.40.640.10">
    <property type="entry name" value="Type I PLP-dependent aspartate aminotransferase-like (Major domain)"/>
    <property type="match status" value="1"/>
</dbReference>
<dbReference type="InterPro" id="IPR015424">
    <property type="entry name" value="PyrdxlP-dep_Trfase"/>
</dbReference>
<evidence type="ECO:0000256" key="5">
    <source>
        <dbReference type="ARBA" id="ARBA00050776"/>
    </source>
</evidence>
<comment type="catalytic activity">
    <reaction evidence="5">
        <text>(sulfur carrier)-H + L-cysteine = (sulfur carrier)-SH + L-alanine</text>
        <dbReference type="Rhea" id="RHEA:43892"/>
        <dbReference type="Rhea" id="RHEA-COMP:14737"/>
        <dbReference type="Rhea" id="RHEA-COMP:14739"/>
        <dbReference type="ChEBI" id="CHEBI:29917"/>
        <dbReference type="ChEBI" id="CHEBI:35235"/>
        <dbReference type="ChEBI" id="CHEBI:57972"/>
        <dbReference type="ChEBI" id="CHEBI:64428"/>
        <dbReference type="EC" id="2.8.1.7"/>
    </reaction>
</comment>
<dbReference type="InterPro" id="IPR010969">
    <property type="entry name" value="Cys_dSase-rel_unknwn_funct"/>
</dbReference>
<keyword evidence="7" id="KW-0808">Transferase</keyword>
<sequence>MKDVIYLDNAATSFPKPDAVHDTMRDFYRDCGVNPGRTGCDLALAAEEMIHGTRRKLSRFFNAGLIGAGGAKDPNRLVFTLNATMSLNLVINGLVHAGDHVVTTMLEHNSVIRPVNHKVRDGAEATFVRPDGEGYIDPADIGRTIRPNTKLVIVNHGSNVTGVVQDLGAIGAVCARAGVPLAVDTAQTAGVIPIDMHACRISFLAFTGHKGLFGPTGTGGLCVADDAEIEGTVYGGTGVRSAVPYHLTEYPYRLEAGTQNLAGIAGLSAGLDWIERRGIDEIRRHEIGLLAELQAGLEGIDGVRIHGTRRLESRVATMSFTIEGYDPSDVGTILDVDYGIQTRTGLQCAPLIHEHHGTTPRGTVRASLGPFNTSEQIRTMIGAVAEVAADRRAAVPAGR</sequence>
<dbReference type="InterPro" id="IPR015421">
    <property type="entry name" value="PyrdxlP-dep_Trfase_major"/>
</dbReference>
<dbReference type="AlphaFoldDB" id="A0A937XBV7"/>
<dbReference type="SUPFAM" id="SSF53383">
    <property type="entry name" value="PLP-dependent transferases"/>
    <property type="match status" value="1"/>
</dbReference>
<dbReference type="GO" id="GO:0031071">
    <property type="term" value="F:cysteine desulfurase activity"/>
    <property type="evidence" value="ECO:0007669"/>
    <property type="project" value="UniProtKB-EC"/>
</dbReference>
<comment type="cofactor">
    <cofactor evidence="1">
        <name>pyridoxal 5'-phosphate</name>
        <dbReference type="ChEBI" id="CHEBI:597326"/>
    </cofactor>
</comment>
<feature type="domain" description="Aminotransferase class V" evidence="6">
    <location>
        <begin position="5"/>
        <end position="378"/>
    </location>
</feature>
<dbReference type="PANTHER" id="PTHR43586">
    <property type="entry name" value="CYSTEINE DESULFURASE"/>
    <property type="match status" value="1"/>
</dbReference>
<dbReference type="Gene3D" id="3.90.1150.10">
    <property type="entry name" value="Aspartate Aminotransferase, domain 1"/>
    <property type="match status" value="1"/>
</dbReference>
<keyword evidence="7" id="KW-0032">Aminotransferase</keyword>
<evidence type="ECO:0000313" key="8">
    <source>
        <dbReference type="Proteomes" id="UP000748308"/>
    </source>
</evidence>
<accession>A0A937XBV7</accession>
<keyword evidence="4" id="KW-0663">Pyridoxal phosphate</keyword>
<name>A0A937XBV7_UNCEI</name>
<evidence type="ECO:0000256" key="1">
    <source>
        <dbReference type="ARBA" id="ARBA00001933"/>
    </source>
</evidence>
<evidence type="ECO:0000256" key="2">
    <source>
        <dbReference type="ARBA" id="ARBA00010447"/>
    </source>
</evidence>
<comment type="caution">
    <text evidence="7">The sequence shown here is derived from an EMBL/GenBank/DDBJ whole genome shotgun (WGS) entry which is preliminary data.</text>
</comment>
<dbReference type="PIRSF" id="PIRSF005572">
    <property type="entry name" value="NifS"/>
    <property type="match status" value="1"/>
</dbReference>
<organism evidence="7 8">
    <name type="scientific">Eiseniibacteriota bacterium</name>
    <dbReference type="NCBI Taxonomy" id="2212470"/>
    <lineage>
        <taxon>Bacteria</taxon>
        <taxon>Candidatus Eiseniibacteriota</taxon>
    </lineage>
</organism>
<dbReference type="NCBIfam" id="TIGR01977">
    <property type="entry name" value="am_tr_V_EF2568"/>
    <property type="match status" value="1"/>
</dbReference>
<evidence type="ECO:0000256" key="3">
    <source>
        <dbReference type="ARBA" id="ARBA00012239"/>
    </source>
</evidence>
<dbReference type="GO" id="GO:0008483">
    <property type="term" value="F:transaminase activity"/>
    <property type="evidence" value="ECO:0007669"/>
    <property type="project" value="UniProtKB-KW"/>
</dbReference>
<evidence type="ECO:0000259" key="6">
    <source>
        <dbReference type="Pfam" id="PF00266"/>
    </source>
</evidence>
<reference evidence="7" key="1">
    <citation type="submission" date="2019-03" db="EMBL/GenBank/DDBJ databases">
        <title>Lake Tanganyika Metagenome-Assembled Genomes (MAGs).</title>
        <authorList>
            <person name="Tran P."/>
        </authorList>
    </citation>
    <scope>NUCLEOTIDE SEQUENCE</scope>
    <source>
        <strain evidence="7">M_DeepCast_400m_m2_100</strain>
    </source>
</reference>
<dbReference type="EC" id="2.8.1.7" evidence="3"/>
<dbReference type="InterPro" id="IPR016454">
    <property type="entry name" value="Cysteine_dSase"/>
</dbReference>
<protein>
    <recommendedName>
        <fullName evidence="3">cysteine desulfurase</fullName>
        <ecNumber evidence="3">2.8.1.7</ecNumber>
    </recommendedName>
</protein>
<dbReference type="PANTHER" id="PTHR43586:SF4">
    <property type="entry name" value="ISOPENICILLIN N EPIMERASE"/>
    <property type="match status" value="1"/>
</dbReference>
<gene>
    <name evidence="7" type="ORF">FJY75_07785</name>
</gene>
<dbReference type="EMBL" id="VGIY01000178">
    <property type="protein sequence ID" value="MBM3317739.1"/>
    <property type="molecule type" value="Genomic_DNA"/>
</dbReference>
<comment type="similarity">
    <text evidence="2">Belongs to the class-V pyridoxal-phosphate-dependent aminotransferase family. Csd subfamily.</text>
</comment>
<proteinExistence type="inferred from homology"/>
<evidence type="ECO:0000313" key="7">
    <source>
        <dbReference type="EMBL" id="MBM3317739.1"/>
    </source>
</evidence>
<dbReference type="InterPro" id="IPR015422">
    <property type="entry name" value="PyrdxlP-dep_Trfase_small"/>
</dbReference>
<dbReference type="Pfam" id="PF00266">
    <property type="entry name" value="Aminotran_5"/>
    <property type="match status" value="1"/>
</dbReference>
<evidence type="ECO:0000256" key="4">
    <source>
        <dbReference type="ARBA" id="ARBA00022898"/>
    </source>
</evidence>